<reference evidence="2" key="1">
    <citation type="submission" date="2018-02" db="EMBL/GenBank/DDBJ databases">
        <authorList>
            <person name="Hausmann B."/>
        </authorList>
    </citation>
    <scope>NUCLEOTIDE SEQUENCE [LARGE SCALE GENOMIC DNA]</scope>
    <source>
        <strain evidence="2">Peat soil MAG SbA5</strain>
    </source>
</reference>
<dbReference type="AlphaFoldDB" id="A0A2N9LAL4"/>
<evidence type="ECO:0000313" key="2">
    <source>
        <dbReference type="Proteomes" id="UP000239735"/>
    </source>
</evidence>
<dbReference type="Proteomes" id="UP000239735">
    <property type="component" value="Unassembled WGS sequence"/>
</dbReference>
<evidence type="ECO:0000313" key="1">
    <source>
        <dbReference type="EMBL" id="SPE20281.1"/>
    </source>
</evidence>
<accession>A0A2N9LAL4</accession>
<protein>
    <submittedName>
        <fullName evidence="1">Uncharacterized protein</fullName>
    </submittedName>
</protein>
<proteinExistence type="predicted"/>
<organism evidence="1 2">
    <name type="scientific">Candidatus Sulfuritelmatomonas gaucii</name>
    <dbReference type="NCBI Taxonomy" id="2043161"/>
    <lineage>
        <taxon>Bacteria</taxon>
        <taxon>Pseudomonadati</taxon>
        <taxon>Acidobacteriota</taxon>
        <taxon>Terriglobia</taxon>
        <taxon>Terriglobales</taxon>
        <taxon>Acidobacteriaceae</taxon>
        <taxon>Candidatus Sulfuritelmatomonas</taxon>
    </lineage>
</organism>
<sequence>MPGTPSDPGSGSVPHSDVHPAHVPRWLVRVELLLRIMLRLYIGLAVCYAPWSHTFWDQNPILLRYSTIANIATNGAVRGIISGLGLLNLWFALHDAIRHRDG</sequence>
<dbReference type="EMBL" id="OKRB01000085">
    <property type="protein sequence ID" value="SPE20281.1"/>
    <property type="molecule type" value="Genomic_DNA"/>
</dbReference>
<gene>
    <name evidence="1" type="ORF">SBA5_290135</name>
</gene>
<name>A0A2N9LAL4_9BACT</name>